<organism evidence="2 3">
    <name type="scientific">Seminavis robusta</name>
    <dbReference type="NCBI Taxonomy" id="568900"/>
    <lineage>
        <taxon>Eukaryota</taxon>
        <taxon>Sar</taxon>
        <taxon>Stramenopiles</taxon>
        <taxon>Ochrophyta</taxon>
        <taxon>Bacillariophyta</taxon>
        <taxon>Bacillariophyceae</taxon>
        <taxon>Bacillariophycidae</taxon>
        <taxon>Naviculales</taxon>
        <taxon>Naviculaceae</taxon>
        <taxon>Seminavis</taxon>
    </lineage>
</organism>
<feature type="compositionally biased region" description="Polar residues" evidence="1">
    <location>
        <begin position="57"/>
        <end position="67"/>
    </location>
</feature>
<evidence type="ECO:0000313" key="2">
    <source>
        <dbReference type="EMBL" id="CAB9522182.1"/>
    </source>
</evidence>
<gene>
    <name evidence="2" type="ORF">SEMRO_1275_G258490.1</name>
</gene>
<reference evidence="2" key="1">
    <citation type="submission" date="2020-06" db="EMBL/GenBank/DDBJ databases">
        <authorList>
            <consortium name="Plant Systems Biology data submission"/>
        </authorList>
    </citation>
    <scope>NUCLEOTIDE SEQUENCE</scope>
    <source>
        <strain evidence="2">D6</strain>
    </source>
</reference>
<dbReference type="Proteomes" id="UP001153069">
    <property type="component" value="Unassembled WGS sequence"/>
</dbReference>
<protein>
    <submittedName>
        <fullName evidence="2">Uncharacterized protein</fullName>
    </submittedName>
</protein>
<evidence type="ECO:0000313" key="3">
    <source>
        <dbReference type="Proteomes" id="UP001153069"/>
    </source>
</evidence>
<proteinExistence type="predicted"/>
<feature type="compositionally biased region" description="Basic residues" evidence="1">
    <location>
        <begin position="95"/>
        <end position="111"/>
    </location>
</feature>
<accession>A0A9N8EJE4</accession>
<comment type="caution">
    <text evidence="2">The sequence shown here is derived from an EMBL/GenBank/DDBJ whole genome shotgun (WGS) entry which is preliminary data.</text>
</comment>
<sequence>MAMQSFLSLLVLPEMEVSIKEDNHQGHCKPSACPAADCKIHNPRALAYNRWLPSEDQVSMKTKCSTLPPSPPRRRRNPPGSRWSEQPSDNDNKTPLRRRKSMPPTKPKRRQGPRERDITRKAFIAPELWSREAACTHQPTALAA</sequence>
<feature type="region of interest" description="Disordered" evidence="1">
    <location>
        <begin position="57"/>
        <end position="123"/>
    </location>
</feature>
<dbReference type="AlphaFoldDB" id="A0A9N8EJE4"/>
<keyword evidence="3" id="KW-1185">Reference proteome</keyword>
<dbReference type="EMBL" id="CAICTM010001273">
    <property type="protein sequence ID" value="CAB9522182.1"/>
    <property type="molecule type" value="Genomic_DNA"/>
</dbReference>
<evidence type="ECO:0000256" key="1">
    <source>
        <dbReference type="SAM" id="MobiDB-lite"/>
    </source>
</evidence>
<name>A0A9N8EJE4_9STRA</name>